<organism evidence="1 3">
    <name type="scientific">Medicago truncatula</name>
    <name type="common">Barrel medic</name>
    <name type="synonym">Medicago tribuloides</name>
    <dbReference type="NCBI Taxonomy" id="3880"/>
    <lineage>
        <taxon>Eukaryota</taxon>
        <taxon>Viridiplantae</taxon>
        <taxon>Streptophyta</taxon>
        <taxon>Embryophyta</taxon>
        <taxon>Tracheophyta</taxon>
        <taxon>Spermatophyta</taxon>
        <taxon>Magnoliopsida</taxon>
        <taxon>eudicotyledons</taxon>
        <taxon>Gunneridae</taxon>
        <taxon>Pentapetalae</taxon>
        <taxon>rosids</taxon>
        <taxon>fabids</taxon>
        <taxon>Fabales</taxon>
        <taxon>Fabaceae</taxon>
        <taxon>Papilionoideae</taxon>
        <taxon>50 kb inversion clade</taxon>
        <taxon>NPAAA clade</taxon>
        <taxon>Hologalegina</taxon>
        <taxon>IRL clade</taxon>
        <taxon>Trifolieae</taxon>
        <taxon>Medicago</taxon>
    </lineage>
</organism>
<accession>A0A072V8P7</accession>
<proteinExistence type="predicted"/>
<keyword evidence="3" id="KW-1185">Reference proteome</keyword>
<evidence type="ECO:0000313" key="3">
    <source>
        <dbReference type="Proteomes" id="UP000002051"/>
    </source>
</evidence>
<sequence length="124" mass="13805">MKNGSNDDFVEMMFDSSFYMDLSVFSCLETFRQTLGSNLGIMKSKLGFWGENGFSREQNSNNLSQLAMASWRRVGSKWEVLPVCQLAMASDSLVGASCTVTTSPVSRSCVFFTHFCFELAFGLT</sequence>
<dbReference type="Proteomes" id="UP000002051">
    <property type="component" value="Chromosome 2"/>
</dbReference>
<evidence type="ECO:0000313" key="2">
    <source>
        <dbReference type="EnsemblPlants" id="KEH38364"/>
    </source>
</evidence>
<name>A0A072V8P7_MEDTR</name>
<dbReference type="AlphaFoldDB" id="A0A072V8P7"/>
<dbReference type="EnsemblPlants" id="KEH38364">
    <property type="protein sequence ID" value="KEH38364"/>
    <property type="gene ID" value="MTR_2g069790"/>
</dbReference>
<dbReference type="HOGENOM" id="CLU_2007278_0_0_1"/>
<reference evidence="1 3" key="2">
    <citation type="journal article" date="2014" name="BMC Genomics">
        <title>An improved genome release (version Mt4.0) for the model legume Medicago truncatula.</title>
        <authorList>
            <person name="Tang H."/>
            <person name="Krishnakumar V."/>
            <person name="Bidwell S."/>
            <person name="Rosen B."/>
            <person name="Chan A."/>
            <person name="Zhou S."/>
            <person name="Gentzbittel L."/>
            <person name="Childs K.L."/>
            <person name="Yandell M."/>
            <person name="Gundlach H."/>
            <person name="Mayer K.F."/>
            <person name="Schwartz D.C."/>
            <person name="Town C.D."/>
        </authorList>
    </citation>
    <scope>GENOME REANNOTATION</scope>
    <source>
        <strain evidence="1">A17</strain>
        <strain evidence="2 3">cv. Jemalong A17</strain>
    </source>
</reference>
<reference evidence="2" key="3">
    <citation type="submission" date="2015-04" db="UniProtKB">
        <authorList>
            <consortium name="EnsemblPlants"/>
        </authorList>
    </citation>
    <scope>IDENTIFICATION</scope>
    <source>
        <strain evidence="2">cv. Jemalong A17</strain>
    </source>
</reference>
<evidence type="ECO:0000313" key="1">
    <source>
        <dbReference type="EMBL" id="KEH38364.1"/>
    </source>
</evidence>
<gene>
    <name evidence="1" type="ordered locus">MTR_2g069790</name>
</gene>
<reference evidence="1 3" key="1">
    <citation type="journal article" date="2011" name="Nature">
        <title>The Medicago genome provides insight into the evolution of rhizobial symbioses.</title>
        <authorList>
            <person name="Young N.D."/>
            <person name="Debelle F."/>
            <person name="Oldroyd G.E."/>
            <person name="Geurts R."/>
            <person name="Cannon S.B."/>
            <person name="Udvardi M.K."/>
            <person name="Benedito V.A."/>
            <person name="Mayer K.F."/>
            <person name="Gouzy J."/>
            <person name="Schoof H."/>
            <person name="Van de Peer Y."/>
            <person name="Proost S."/>
            <person name="Cook D.R."/>
            <person name="Meyers B.C."/>
            <person name="Spannagl M."/>
            <person name="Cheung F."/>
            <person name="De Mita S."/>
            <person name="Krishnakumar V."/>
            <person name="Gundlach H."/>
            <person name="Zhou S."/>
            <person name="Mudge J."/>
            <person name="Bharti A.K."/>
            <person name="Murray J.D."/>
            <person name="Naoumkina M.A."/>
            <person name="Rosen B."/>
            <person name="Silverstein K.A."/>
            <person name="Tang H."/>
            <person name="Rombauts S."/>
            <person name="Zhao P.X."/>
            <person name="Zhou P."/>
            <person name="Barbe V."/>
            <person name="Bardou P."/>
            <person name="Bechner M."/>
            <person name="Bellec A."/>
            <person name="Berger A."/>
            <person name="Berges H."/>
            <person name="Bidwell S."/>
            <person name="Bisseling T."/>
            <person name="Choisne N."/>
            <person name="Couloux A."/>
            <person name="Denny R."/>
            <person name="Deshpande S."/>
            <person name="Dai X."/>
            <person name="Doyle J.J."/>
            <person name="Dudez A.M."/>
            <person name="Farmer A.D."/>
            <person name="Fouteau S."/>
            <person name="Franken C."/>
            <person name="Gibelin C."/>
            <person name="Gish J."/>
            <person name="Goldstein S."/>
            <person name="Gonzalez A.J."/>
            <person name="Green P.J."/>
            <person name="Hallab A."/>
            <person name="Hartog M."/>
            <person name="Hua A."/>
            <person name="Humphray S.J."/>
            <person name="Jeong D.H."/>
            <person name="Jing Y."/>
            <person name="Jocker A."/>
            <person name="Kenton S.M."/>
            <person name="Kim D.J."/>
            <person name="Klee K."/>
            <person name="Lai H."/>
            <person name="Lang C."/>
            <person name="Lin S."/>
            <person name="Macmil S.L."/>
            <person name="Magdelenat G."/>
            <person name="Matthews L."/>
            <person name="McCorrison J."/>
            <person name="Monaghan E.L."/>
            <person name="Mun J.H."/>
            <person name="Najar F.Z."/>
            <person name="Nicholson C."/>
            <person name="Noirot C."/>
            <person name="O'Bleness M."/>
            <person name="Paule C.R."/>
            <person name="Poulain J."/>
            <person name="Prion F."/>
            <person name="Qin B."/>
            <person name="Qu C."/>
            <person name="Retzel E.F."/>
            <person name="Riddle C."/>
            <person name="Sallet E."/>
            <person name="Samain S."/>
            <person name="Samson N."/>
            <person name="Sanders I."/>
            <person name="Saurat O."/>
            <person name="Scarpelli C."/>
            <person name="Schiex T."/>
            <person name="Segurens B."/>
            <person name="Severin A.J."/>
            <person name="Sherrier D.J."/>
            <person name="Shi R."/>
            <person name="Sims S."/>
            <person name="Singer S.R."/>
            <person name="Sinharoy S."/>
            <person name="Sterck L."/>
            <person name="Viollet A."/>
            <person name="Wang B.B."/>
            <person name="Wang K."/>
            <person name="Wang M."/>
            <person name="Wang X."/>
            <person name="Warfsmann J."/>
            <person name="Weissenbach J."/>
            <person name="White D.D."/>
            <person name="White J.D."/>
            <person name="Wiley G.B."/>
            <person name="Wincker P."/>
            <person name="Xing Y."/>
            <person name="Yang L."/>
            <person name="Yao Z."/>
            <person name="Ying F."/>
            <person name="Zhai J."/>
            <person name="Zhou L."/>
            <person name="Zuber A."/>
            <person name="Denarie J."/>
            <person name="Dixon R.A."/>
            <person name="May G.D."/>
            <person name="Schwartz D.C."/>
            <person name="Rogers J."/>
            <person name="Quetier F."/>
            <person name="Town C.D."/>
            <person name="Roe B.A."/>
        </authorList>
    </citation>
    <scope>NUCLEOTIDE SEQUENCE [LARGE SCALE GENOMIC DNA]</scope>
    <source>
        <strain evidence="1">A17</strain>
        <strain evidence="2 3">cv. Jemalong A17</strain>
    </source>
</reference>
<protein>
    <submittedName>
        <fullName evidence="1 2">Uncharacterized protein</fullName>
    </submittedName>
</protein>
<dbReference type="EMBL" id="CM001218">
    <property type="protein sequence ID" value="KEH38364.1"/>
    <property type="molecule type" value="Genomic_DNA"/>
</dbReference>